<dbReference type="FunFam" id="1.10.510.10:FF:000287">
    <property type="entry name" value="probable LRR receptor-like serine/threonine-protein kinase RKF3"/>
    <property type="match status" value="1"/>
</dbReference>
<evidence type="ECO:0000256" key="8">
    <source>
        <dbReference type="ARBA" id="ARBA00022777"/>
    </source>
</evidence>
<dbReference type="PROSITE" id="PS00107">
    <property type="entry name" value="PROTEIN_KINASE_ATP"/>
    <property type="match status" value="1"/>
</dbReference>
<keyword evidence="5 17" id="KW-0812">Transmembrane</keyword>
<dbReference type="PROSITE" id="PS50011">
    <property type="entry name" value="PROTEIN_KINASE_DOM"/>
    <property type="match status" value="1"/>
</dbReference>
<protein>
    <recommendedName>
        <fullName evidence="2">non-specific serine/threonine protein kinase</fullName>
        <ecNumber evidence="2">2.7.11.1</ecNumber>
    </recommendedName>
</protein>
<dbReference type="EMBL" id="JABFUD020000005">
    <property type="protein sequence ID" value="KAI5080285.1"/>
    <property type="molecule type" value="Genomic_DNA"/>
</dbReference>
<dbReference type="PROSITE" id="PS00108">
    <property type="entry name" value="PROTEIN_KINASE_ST"/>
    <property type="match status" value="1"/>
</dbReference>
<keyword evidence="10 17" id="KW-1133">Transmembrane helix</keyword>
<evidence type="ECO:0000256" key="9">
    <source>
        <dbReference type="ARBA" id="ARBA00022840"/>
    </source>
</evidence>
<evidence type="ECO:0000256" key="13">
    <source>
        <dbReference type="ARBA" id="ARBA00023180"/>
    </source>
</evidence>
<organism evidence="20 21">
    <name type="scientific">Adiantum capillus-veneris</name>
    <name type="common">Maidenhair fern</name>
    <dbReference type="NCBI Taxonomy" id="13818"/>
    <lineage>
        <taxon>Eukaryota</taxon>
        <taxon>Viridiplantae</taxon>
        <taxon>Streptophyta</taxon>
        <taxon>Embryophyta</taxon>
        <taxon>Tracheophyta</taxon>
        <taxon>Polypodiopsida</taxon>
        <taxon>Polypodiidae</taxon>
        <taxon>Polypodiales</taxon>
        <taxon>Pteridineae</taxon>
        <taxon>Pteridaceae</taxon>
        <taxon>Vittarioideae</taxon>
        <taxon>Adiantum</taxon>
    </lineage>
</organism>
<evidence type="ECO:0000313" key="20">
    <source>
        <dbReference type="EMBL" id="KAI5080285.1"/>
    </source>
</evidence>
<dbReference type="GO" id="GO:0005524">
    <property type="term" value="F:ATP binding"/>
    <property type="evidence" value="ECO:0007669"/>
    <property type="project" value="UniProtKB-UniRule"/>
</dbReference>
<dbReference type="GO" id="GO:0016020">
    <property type="term" value="C:membrane"/>
    <property type="evidence" value="ECO:0007669"/>
    <property type="project" value="UniProtKB-SubCell"/>
</dbReference>
<feature type="transmembrane region" description="Helical" evidence="17">
    <location>
        <begin position="229"/>
        <end position="255"/>
    </location>
</feature>
<dbReference type="InterPro" id="IPR043891">
    <property type="entry name" value="SPARK"/>
</dbReference>
<evidence type="ECO:0000313" key="21">
    <source>
        <dbReference type="Proteomes" id="UP000886520"/>
    </source>
</evidence>
<evidence type="ECO:0000256" key="10">
    <source>
        <dbReference type="ARBA" id="ARBA00022989"/>
    </source>
</evidence>
<evidence type="ECO:0000256" key="14">
    <source>
        <dbReference type="ARBA" id="ARBA00047899"/>
    </source>
</evidence>
<evidence type="ECO:0000256" key="18">
    <source>
        <dbReference type="SAM" id="SignalP"/>
    </source>
</evidence>
<evidence type="ECO:0000256" key="15">
    <source>
        <dbReference type="ARBA" id="ARBA00048679"/>
    </source>
</evidence>
<dbReference type="Gene3D" id="1.10.510.10">
    <property type="entry name" value="Transferase(Phosphotransferase) domain 1"/>
    <property type="match status" value="1"/>
</dbReference>
<comment type="catalytic activity">
    <reaction evidence="14">
        <text>L-threonyl-[protein] + ATP = O-phospho-L-threonyl-[protein] + ADP + H(+)</text>
        <dbReference type="Rhea" id="RHEA:46608"/>
        <dbReference type="Rhea" id="RHEA-COMP:11060"/>
        <dbReference type="Rhea" id="RHEA-COMP:11605"/>
        <dbReference type="ChEBI" id="CHEBI:15378"/>
        <dbReference type="ChEBI" id="CHEBI:30013"/>
        <dbReference type="ChEBI" id="CHEBI:30616"/>
        <dbReference type="ChEBI" id="CHEBI:61977"/>
        <dbReference type="ChEBI" id="CHEBI:456216"/>
        <dbReference type="EC" id="2.7.11.1"/>
    </reaction>
</comment>
<dbReference type="InterPro" id="IPR011009">
    <property type="entry name" value="Kinase-like_dom_sf"/>
</dbReference>
<dbReference type="OrthoDB" id="122279at2759"/>
<feature type="chain" id="PRO_5038845666" description="non-specific serine/threonine protein kinase" evidence="18">
    <location>
        <begin position="25"/>
        <end position="619"/>
    </location>
</feature>
<dbReference type="PANTHER" id="PTHR47989">
    <property type="entry name" value="OS01G0750732 PROTEIN"/>
    <property type="match status" value="1"/>
</dbReference>
<feature type="transmembrane region" description="Helical" evidence="17">
    <location>
        <begin position="542"/>
        <end position="560"/>
    </location>
</feature>
<evidence type="ECO:0000256" key="11">
    <source>
        <dbReference type="ARBA" id="ARBA00023136"/>
    </source>
</evidence>
<proteinExistence type="predicted"/>
<comment type="subcellular location">
    <subcellularLocation>
        <location evidence="1">Membrane</location>
        <topology evidence="1">Single-pass type I membrane protein</topology>
    </subcellularLocation>
</comment>
<comment type="catalytic activity">
    <reaction evidence="15">
        <text>L-seryl-[protein] + ATP = O-phospho-L-seryl-[protein] + ADP + H(+)</text>
        <dbReference type="Rhea" id="RHEA:17989"/>
        <dbReference type="Rhea" id="RHEA-COMP:9863"/>
        <dbReference type="Rhea" id="RHEA-COMP:11604"/>
        <dbReference type="ChEBI" id="CHEBI:15378"/>
        <dbReference type="ChEBI" id="CHEBI:29999"/>
        <dbReference type="ChEBI" id="CHEBI:30616"/>
        <dbReference type="ChEBI" id="CHEBI:83421"/>
        <dbReference type="ChEBI" id="CHEBI:456216"/>
        <dbReference type="EC" id="2.7.11.1"/>
    </reaction>
</comment>
<evidence type="ECO:0000259" key="19">
    <source>
        <dbReference type="PROSITE" id="PS50011"/>
    </source>
</evidence>
<comment type="caution">
    <text evidence="20">The sequence shown here is derived from an EMBL/GenBank/DDBJ whole genome shotgun (WGS) entry which is preliminary data.</text>
</comment>
<name>A0A9D4V6C7_ADICA</name>
<dbReference type="AlphaFoldDB" id="A0A9D4V6C7"/>
<evidence type="ECO:0000256" key="2">
    <source>
        <dbReference type="ARBA" id="ARBA00012513"/>
    </source>
</evidence>
<evidence type="ECO:0000256" key="7">
    <source>
        <dbReference type="ARBA" id="ARBA00022741"/>
    </source>
</evidence>
<keyword evidence="11 17" id="KW-0472">Membrane</keyword>
<evidence type="ECO:0000256" key="6">
    <source>
        <dbReference type="ARBA" id="ARBA00022729"/>
    </source>
</evidence>
<dbReference type="InterPro" id="IPR008271">
    <property type="entry name" value="Ser/Thr_kinase_AS"/>
</dbReference>
<reference evidence="20 21" key="1">
    <citation type="submission" date="2021-01" db="EMBL/GenBank/DDBJ databases">
        <title>Adiantum capillus-veneris genome.</title>
        <authorList>
            <person name="Fang Y."/>
            <person name="Liao Q."/>
        </authorList>
    </citation>
    <scope>NUCLEOTIDE SEQUENCE [LARGE SCALE GENOMIC DNA]</scope>
    <source>
        <strain evidence="20">H3</strain>
        <tissue evidence="20">Leaf</tissue>
    </source>
</reference>
<keyword evidence="6 18" id="KW-0732">Signal</keyword>
<keyword evidence="4" id="KW-0808">Transferase</keyword>
<feature type="domain" description="Protein kinase" evidence="19">
    <location>
        <begin position="299"/>
        <end position="619"/>
    </location>
</feature>
<dbReference type="SUPFAM" id="SSF56112">
    <property type="entry name" value="Protein kinase-like (PK-like)"/>
    <property type="match status" value="1"/>
</dbReference>
<evidence type="ECO:0000256" key="3">
    <source>
        <dbReference type="ARBA" id="ARBA00022527"/>
    </source>
</evidence>
<keyword evidence="21" id="KW-1185">Reference proteome</keyword>
<evidence type="ECO:0000256" key="16">
    <source>
        <dbReference type="PROSITE-ProRule" id="PRU10141"/>
    </source>
</evidence>
<feature type="signal peptide" evidence="18">
    <location>
        <begin position="1"/>
        <end position="24"/>
    </location>
</feature>
<dbReference type="InterPro" id="IPR017441">
    <property type="entry name" value="Protein_kinase_ATP_BS"/>
</dbReference>
<keyword evidence="8" id="KW-0418">Kinase</keyword>
<evidence type="ECO:0000256" key="17">
    <source>
        <dbReference type="SAM" id="Phobius"/>
    </source>
</evidence>
<keyword evidence="13" id="KW-0325">Glycoprotein</keyword>
<dbReference type="Pfam" id="PF07714">
    <property type="entry name" value="PK_Tyr_Ser-Thr"/>
    <property type="match status" value="1"/>
</dbReference>
<dbReference type="EC" id="2.7.11.1" evidence="2"/>
<dbReference type="Gene3D" id="3.30.200.20">
    <property type="entry name" value="Phosphorylase Kinase, domain 1"/>
    <property type="match status" value="1"/>
</dbReference>
<sequence length="619" mass="67541">MPPQVALALLLLLGLRICTTPSLSASSTGSCPIDFSFVSSFYPTTCQGSSTDQQGPPSSACCLTAFNTFGLGIALYLRESHIFELPDNRTLYACYDAYQAVLIKTGLQKFSVLDCQQFSNSSHFIRSPTLCGGIETVEDWQSKVGVTAMDSSCKGDLSNSAVCQVCYVDALLAFSIASNISVNNSDCFYFVALYAAGVINEFGPTNPATAGCLLALEASTSNHNRSHHLATFVAVGAAIVVCSLCVIALSTWLWCRRRQQLYHQRFVSRNRRLLSSTLQPNVGAIWYQFDDIKLATNNFSTNNLIGSGGFSVVYKGIMPDGSQVAVKSLKNCTKEGDAEFSNEVEVINSVRHRNLAALRGCCVASNTSLGHLRLLIYDYMPNGSLEDYLFQKGKPVLEWADRERIAVDMARGLAYLHMGVQPAIIHRDIKANNILLDEHLNAHVADFGLAKVTLEGMTHMTTRVAGTQGYLAPEYALYGQLTEKSDVYSFGVLLLVLVSGRQALDLRGEYPLITDWAWVMVKSGNTLGVVDGRIRDTGPAKVMERFVLIGILCAHLLVAFRPTMAQAFKMLQGVVEVPQIPDRPLPLTHDGLLNFDGNSSVSSMPSIGDPRAYTEDLLR</sequence>
<keyword evidence="3" id="KW-0723">Serine/threonine-protein kinase</keyword>
<evidence type="ECO:0000256" key="12">
    <source>
        <dbReference type="ARBA" id="ARBA00023170"/>
    </source>
</evidence>
<evidence type="ECO:0000256" key="4">
    <source>
        <dbReference type="ARBA" id="ARBA00022679"/>
    </source>
</evidence>
<evidence type="ECO:0000256" key="1">
    <source>
        <dbReference type="ARBA" id="ARBA00004479"/>
    </source>
</evidence>
<feature type="binding site" evidence="16">
    <location>
        <position position="327"/>
    </location>
    <ligand>
        <name>ATP</name>
        <dbReference type="ChEBI" id="CHEBI:30616"/>
    </ligand>
</feature>
<evidence type="ECO:0000256" key="5">
    <source>
        <dbReference type="ARBA" id="ARBA00022692"/>
    </source>
</evidence>
<accession>A0A9D4V6C7</accession>
<dbReference type="FunFam" id="3.30.200.20:FF:000162">
    <property type="entry name" value="Adenine nucleotide alpha hydrolase-like domain kinase"/>
    <property type="match status" value="1"/>
</dbReference>
<dbReference type="GO" id="GO:0004674">
    <property type="term" value="F:protein serine/threonine kinase activity"/>
    <property type="evidence" value="ECO:0007669"/>
    <property type="project" value="UniProtKB-KW"/>
</dbReference>
<dbReference type="Proteomes" id="UP000886520">
    <property type="component" value="Chromosome 5"/>
</dbReference>
<keyword evidence="9 16" id="KW-0067">ATP-binding</keyword>
<dbReference type="CDD" id="cd14066">
    <property type="entry name" value="STKc_IRAK"/>
    <property type="match status" value="1"/>
</dbReference>
<dbReference type="Pfam" id="PF19160">
    <property type="entry name" value="SPARK"/>
    <property type="match status" value="1"/>
</dbReference>
<dbReference type="InterPro" id="IPR001245">
    <property type="entry name" value="Ser-Thr/Tyr_kinase_cat_dom"/>
</dbReference>
<keyword evidence="7 16" id="KW-0547">Nucleotide-binding</keyword>
<dbReference type="InterPro" id="IPR000719">
    <property type="entry name" value="Prot_kinase_dom"/>
</dbReference>
<dbReference type="PANTHER" id="PTHR47989:SF62">
    <property type="entry name" value="OS05G0423500 PROTEIN"/>
    <property type="match status" value="1"/>
</dbReference>
<keyword evidence="12" id="KW-0675">Receptor</keyword>
<dbReference type="SMART" id="SM00220">
    <property type="entry name" value="S_TKc"/>
    <property type="match status" value="1"/>
</dbReference>
<gene>
    <name evidence="20" type="ORF">GOP47_0005764</name>
</gene>